<proteinExistence type="predicted"/>
<name>A0A1L0BQ18_9ASCO</name>
<dbReference type="Proteomes" id="UP000182334">
    <property type="component" value="Chromosome IV"/>
</dbReference>
<dbReference type="AlphaFoldDB" id="A0A1L0BQ18"/>
<dbReference type="OrthoDB" id="4090326at2759"/>
<evidence type="ECO:0000313" key="2">
    <source>
        <dbReference type="Proteomes" id="UP000182334"/>
    </source>
</evidence>
<reference evidence="1 2" key="1">
    <citation type="submission" date="2016-10" db="EMBL/GenBank/DDBJ databases">
        <authorList>
            <person name="de Groot N.N."/>
        </authorList>
    </citation>
    <scope>NUCLEOTIDE SEQUENCE [LARGE SCALE GENOMIC DNA]</scope>
    <source>
        <strain evidence="1 2">CBS 141442</strain>
    </source>
</reference>
<protein>
    <submittedName>
        <fullName evidence="1">CIC11C00000002919</fullName>
    </submittedName>
</protein>
<gene>
    <name evidence="1" type="ORF">SAMEA4029010_CIC11G00000002919</name>
</gene>
<evidence type="ECO:0000313" key="1">
    <source>
        <dbReference type="EMBL" id="SGZ53433.1"/>
    </source>
</evidence>
<sequence>MIPRSRSEESILTLFSATTPAELDNASIFSDETVSASLVPVFGVKLLSYTRIREMPLVVGHIKLDLQLYSSLRSLKDDEPPMFTIQLNKFHFLKKNAPLLTTYFHDGSLKLEFCKVYFKILLNNLTCYVLMFHNGENIVLFNDALKPHADAIYKGTKLRVFGASGASSTFGNGLIKLFLLHDLTPTLADGVDCDNIDTAASIKDVDLTGINDNPLYLAVTKQDRSGVLKLLSQASPLVNIPYASYVDNGDERLEGVRVTGTVRLFESVAEGVADDGEAEITRTSLIMASMMMVLIEQELRKMRGTNKPLIVGGT</sequence>
<keyword evidence="2" id="KW-1185">Reference proteome</keyword>
<organism evidence="1 2">
    <name type="scientific">Sungouiella intermedia</name>
    <dbReference type="NCBI Taxonomy" id="45354"/>
    <lineage>
        <taxon>Eukaryota</taxon>
        <taxon>Fungi</taxon>
        <taxon>Dikarya</taxon>
        <taxon>Ascomycota</taxon>
        <taxon>Saccharomycotina</taxon>
        <taxon>Pichiomycetes</taxon>
        <taxon>Metschnikowiaceae</taxon>
        <taxon>Sungouiella</taxon>
    </lineage>
</organism>
<accession>A0A1L0BQ18</accession>
<dbReference type="EMBL" id="LT635759">
    <property type="protein sequence ID" value="SGZ53433.1"/>
    <property type="molecule type" value="Genomic_DNA"/>
</dbReference>